<dbReference type="InterPro" id="IPR011009">
    <property type="entry name" value="Kinase-like_dom_sf"/>
</dbReference>
<name>A0A0C2A7L8_9BACT</name>
<feature type="domain" description="Aminoglycoside phosphotransferase" evidence="1">
    <location>
        <begin position="31"/>
        <end position="266"/>
    </location>
</feature>
<evidence type="ECO:0000259" key="1">
    <source>
        <dbReference type="Pfam" id="PF01636"/>
    </source>
</evidence>
<evidence type="ECO:0000313" key="3">
    <source>
        <dbReference type="Proteomes" id="UP000031599"/>
    </source>
</evidence>
<dbReference type="SUPFAM" id="SSF56112">
    <property type="entry name" value="Protein kinase-like (PK-like)"/>
    <property type="match status" value="1"/>
</dbReference>
<dbReference type="Pfam" id="PF01636">
    <property type="entry name" value="APH"/>
    <property type="match status" value="1"/>
</dbReference>
<dbReference type="PANTHER" id="PTHR21064">
    <property type="entry name" value="AMINOGLYCOSIDE PHOSPHOTRANSFERASE DOMAIN-CONTAINING PROTEIN-RELATED"/>
    <property type="match status" value="1"/>
</dbReference>
<dbReference type="EMBL" id="JMCC02000001">
    <property type="protein sequence ID" value="KIG19578.1"/>
    <property type="molecule type" value="Genomic_DNA"/>
</dbReference>
<proteinExistence type="predicted"/>
<dbReference type="Proteomes" id="UP000031599">
    <property type="component" value="Unassembled WGS sequence"/>
</dbReference>
<reference evidence="2 3" key="1">
    <citation type="submission" date="2014-12" db="EMBL/GenBank/DDBJ databases">
        <title>Genome assembly of Enhygromyxa salina DSM 15201.</title>
        <authorList>
            <person name="Sharma G."/>
            <person name="Subramanian S."/>
        </authorList>
    </citation>
    <scope>NUCLEOTIDE SEQUENCE [LARGE SCALE GENOMIC DNA]</scope>
    <source>
        <strain evidence="2 3">DSM 15201</strain>
    </source>
</reference>
<sequence length="356" mass="38605">MMSTIVREQGSEPQVLEQVLQHWGLGGAQVAPCGNGLINTTYAVTADSGARTILQALSPIFDPAIHHNIQAVTQALARAGIHTPQLLPTQAGQLWLEHAGGVWRMQTAIEGVSFDALADAAQARAAGAFVGRWHAALAQLDHEFVALRVGVHDTPRHLARLRDALGQLEQHRLYAQVEPLGRALLDAAQSLAPLPECPPRVAHGDLKINNMMFAGGDGRGRLQPLALIDLDTVAPMPLAHELGDAWRSWCNLASEDQPEARFDFQLFEASWAGWLAGHGAPPSPVEREALLLGPEWISLELAVRFAADALFEDYFGWDAQRFAGRGEHNLARARGQASLYQAMNATRRERAVVLGA</sequence>
<dbReference type="AlphaFoldDB" id="A0A0C2A7L8"/>
<dbReference type="Gene3D" id="3.90.1200.10">
    <property type="match status" value="1"/>
</dbReference>
<organism evidence="2 3">
    <name type="scientific">Enhygromyxa salina</name>
    <dbReference type="NCBI Taxonomy" id="215803"/>
    <lineage>
        <taxon>Bacteria</taxon>
        <taxon>Pseudomonadati</taxon>
        <taxon>Myxococcota</taxon>
        <taxon>Polyangia</taxon>
        <taxon>Nannocystales</taxon>
        <taxon>Nannocystaceae</taxon>
        <taxon>Enhygromyxa</taxon>
    </lineage>
</organism>
<dbReference type="PANTHER" id="PTHR21064:SF5">
    <property type="entry name" value="SLR1880 PROTEIN"/>
    <property type="match status" value="1"/>
</dbReference>
<dbReference type="InterPro" id="IPR050249">
    <property type="entry name" value="Pseudomonas-type_ThrB"/>
</dbReference>
<comment type="caution">
    <text evidence="2">The sequence shown here is derived from an EMBL/GenBank/DDBJ whole genome shotgun (WGS) entry which is preliminary data.</text>
</comment>
<gene>
    <name evidence="2" type="ORF">DB30_00087</name>
</gene>
<evidence type="ECO:0000313" key="2">
    <source>
        <dbReference type="EMBL" id="KIG19578.1"/>
    </source>
</evidence>
<protein>
    <recommendedName>
        <fullName evidence="1">Aminoglycoside phosphotransferase domain-containing protein</fullName>
    </recommendedName>
</protein>
<accession>A0A0C2A7L8</accession>
<dbReference type="Gene3D" id="3.30.200.20">
    <property type="entry name" value="Phosphorylase Kinase, domain 1"/>
    <property type="match status" value="1"/>
</dbReference>
<dbReference type="InterPro" id="IPR002575">
    <property type="entry name" value="Aminoglycoside_PTrfase"/>
</dbReference>